<dbReference type="EMBL" id="JAOXLN010000015">
    <property type="protein sequence ID" value="MDZ5086722.1"/>
    <property type="molecule type" value="Genomic_DNA"/>
</dbReference>
<evidence type="ECO:0000313" key="2">
    <source>
        <dbReference type="Proteomes" id="UP001289645"/>
    </source>
</evidence>
<protein>
    <submittedName>
        <fullName evidence="1">ATP-binding protein</fullName>
    </submittedName>
</protein>
<sequence>MNFSGQRLRSYRDFLAAEPVRVSAVLRLPLIVLIAALVWIWEVDHWLPQLYAVILGVYAAVAVVWLLAVLRGPVPRWAAWASTAVDLLVILLLCVVSGGATAALLPVFFLLPISVAFQDRPGLTAVIGSITAAGYLTVWIFYSKRDDTMGLPNMVYTHFGFIVWMAVATTALSFVLARRAARLAALQEVRTQLVSEAMQSDERHNREVAEHLHDGPLQTLLAARLELDEARDRISDPALDHVYAALQDTAAGLRATVTELHPQVLAQLGLTAAVRELLRQYQSRHDIDVIADLDDVGKPQSQSLLYRAARELLTNVAKHARASTVWVEVHRDGDRVLLSVRDDGSGFDPQQVGNSVAAGHIGLGSLLARFDAMGGAMHIESTAGSGTRITAVSPPEPPDEA</sequence>
<dbReference type="Proteomes" id="UP001289645">
    <property type="component" value="Unassembled WGS sequence"/>
</dbReference>
<keyword evidence="2" id="KW-1185">Reference proteome</keyword>
<proteinExistence type="predicted"/>
<evidence type="ECO:0000313" key="1">
    <source>
        <dbReference type="EMBL" id="MDZ5086722.1"/>
    </source>
</evidence>
<name>A0ACC6MIM2_MYCPF</name>
<keyword evidence="1" id="KW-0547">Nucleotide-binding</keyword>
<comment type="caution">
    <text evidence="1">The sequence shown here is derived from an EMBL/GenBank/DDBJ whole genome shotgun (WGS) entry which is preliminary data.</text>
</comment>
<keyword evidence="1" id="KW-0067">ATP-binding</keyword>
<organism evidence="1 2">
    <name type="scientific">Mycolicibacterium parafortuitum</name>
    <name type="common">Mycobacterium parafortuitum</name>
    <dbReference type="NCBI Taxonomy" id="39692"/>
    <lineage>
        <taxon>Bacteria</taxon>
        <taxon>Bacillati</taxon>
        <taxon>Actinomycetota</taxon>
        <taxon>Actinomycetes</taxon>
        <taxon>Mycobacteriales</taxon>
        <taxon>Mycobacteriaceae</taxon>
        <taxon>Mycolicibacterium</taxon>
    </lineage>
</organism>
<accession>A0ACC6MIM2</accession>
<gene>
    <name evidence="1" type="ORF">OHX15_15135</name>
</gene>
<reference evidence="1 2" key="1">
    <citation type="journal article" date="2021" name="Chemosphere">
        <title>Bioballs carrying a syntrophic Rhodococcus and Mycolicibacterium consortium for simultaneous sorption and biodegradation of fuel oil in contaminated freshwater.</title>
        <authorList>
            <person name="Naloka K."/>
            <person name="Polrit D."/>
            <person name="Muangchinda C."/>
            <person name="Thoetkiattikul H."/>
            <person name="Pinyakong O."/>
        </authorList>
    </citation>
    <scope>NUCLEOTIDE SEQUENCE [LARGE SCALE GENOMIC DNA]</scope>
    <source>
        <strain evidence="1 2">J101</strain>
    </source>
</reference>